<dbReference type="EC" id="1.5.1.3" evidence="3 8"/>
<dbReference type="EMBL" id="AP018558">
    <property type="protein sequence ID" value="BBD77177.1"/>
    <property type="molecule type" value="Genomic_DNA"/>
</dbReference>
<comment type="catalytic activity">
    <reaction evidence="8">
        <text>(6S)-5,6,7,8-tetrahydrofolate + NADP(+) = 7,8-dihydrofolate + NADPH + H(+)</text>
        <dbReference type="Rhea" id="RHEA:15009"/>
        <dbReference type="ChEBI" id="CHEBI:15378"/>
        <dbReference type="ChEBI" id="CHEBI:57451"/>
        <dbReference type="ChEBI" id="CHEBI:57453"/>
        <dbReference type="ChEBI" id="CHEBI:57783"/>
        <dbReference type="ChEBI" id="CHEBI:58349"/>
        <dbReference type="EC" id="1.5.1.3"/>
    </reaction>
</comment>
<comment type="function">
    <text evidence="7 8">Key enzyme in folate metabolism. Catalyzes an essential reaction for de novo glycine and purine synthesis, and for DNA precursor synthesis.</text>
</comment>
<dbReference type="GO" id="GO:0046654">
    <property type="term" value="P:tetrahydrofolate biosynthetic process"/>
    <property type="evidence" value="ECO:0007669"/>
    <property type="project" value="UniProtKB-UniPathway"/>
</dbReference>
<dbReference type="InterPro" id="IPR001796">
    <property type="entry name" value="DHFR_dom"/>
</dbReference>
<dbReference type="KEGG" id="htl:HPTL_0909"/>
<dbReference type="PANTHER" id="PTHR48069:SF3">
    <property type="entry name" value="DIHYDROFOLATE REDUCTASE"/>
    <property type="match status" value="1"/>
</dbReference>
<dbReference type="GO" id="GO:0046452">
    <property type="term" value="P:dihydrofolate metabolic process"/>
    <property type="evidence" value="ECO:0007669"/>
    <property type="project" value="TreeGrafter"/>
</dbReference>
<keyword evidence="11" id="KW-1185">Reference proteome</keyword>
<keyword evidence="5 8" id="KW-0521">NADP</keyword>
<name>A0A2Z6DXK2_HYDTE</name>
<dbReference type="Proteomes" id="UP000262004">
    <property type="component" value="Chromosome"/>
</dbReference>
<dbReference type="CDD" id="cd00209">
    <property type="entry name" value="DHFR"/>
    <property type="match status" value="1"/>
</dbReference>
<dbReference type="GO" id="GO:0046655">
    <property type="term" value="P:folic acid metabolic process"/>
    <property type="evidence" value="ECO:0007669"/>
    <property type="project" value="TreeGrafter"/>
</dbReference>
<dbReference type="GO" id="GO:0006730">
    <property type="term" value="P:one-carbon metabolic process"/>
    <property type="evidence" value="ECO:0007669"/>
    <property type="project" value="UniProtKB-KW"/>
</dbReference>
<dbReference type="RefSeq" id="WP_119334937.1">
    <property type="nucleotide sequence ID" value="NZ_AP018558.1"/>
</dbReference>
<evidence type="ECO:0000256" key="7">
    <source>
        <dbReference type="ARBA" id="ARBA00025067"/>
    </source>
</evidence>
<evidence type="ECO:0000259" key="9">
    <source>
        <dbReference type="PROSITE" id="PS51330"/>
    </source>
</evidence>
<dbReference type="PIRSF" id="PIRSF000194">
    <property type="entry name" value="DHFR"/>
    <property type="match status" value="1"/>
</dbReference>
<evidence type="ECO:0000313" key="10">
    <source>
        <dbReference type="EMBL" id="BBD77177.1"/>
    </source>
</evidence>
<evidence type="ECO:0000256" key="3">
    <source>
        <dbReference type="ARBA" id="ARBA00012856"/>
    </source>
</evidence>
<sequence length="184" mass="20167">MSEIVIIAAMGRNGELGYRNALPWHLPDDLKRFKQLTLGAPVVMGRNTWHSLGRPLPGRTNVVVSRTLARSQTDAAPTEREPESTLPSGVLCFPTLEAALAALAKAPTVFVIGGAQLYAAALPFADRLELTEVDAEVSADAFFPPWPKTEFVEVARTRHPADANHPYPFAFVTYRRVQSRTQST</sequence>
<evidence type="ECO:0000313" key="11">
    <source>
        <dbReference type="Proteomes" id="UP000262004"/>
    </source>
</evidence>
<evidence type="ECO:0000256" key="5">
    <source>
        <dbReference type="ARBA" id="ARBA00022857"/>
    </source>
</evidence>
<comment type="similarity">
    <text evidence="2 8">Belongs to the dihydrofolate reductase family.</text>
</comment>
<dbReference type="OrthoDB" id="5292381at2"/>
<dbReference type="Gene3D" id="3.40.430.10">
    <property type="entry name" value="Dihydrofolate Reductase, subunit A"/>
    <property type="match status" value="1"/>
</dbReference>
<evidence type="ECO:0000256" key="4">
    <source>
        <dbReference type="ARBA" id="ARBA00022563"/>
    </source>
</evidence>
<comment type="pathway">
    <text evidence="1 8">Cofactor biosynthesis; tetrahydrofolate biosynthesis; 5,6,7,8-tetrahydrofolate from 7,8-dihydrofolate: step 1/1.</text>
</comment>
<dbReference type="AlphaFoldDB" id="A0A2Z6DXK2"/>
<dbReference type="PRINTS" id="PR00070">
    <property type="entry name" value="DHFR"/>
</dbReference>
<keyword evidence="4 8" id="KW-0554">One-carbon metabolism</keyword>
<dbReference type="GO" id="GO:0004146">
    <property type="term" value="F:dihydrofolate reductase activity"/>
    <property type="evidence" value="ECO:0007669"/>
    <property type="project" value="UniProtKB-EC"/>
</dbReference>
<dbReference type="InterPro" id="IPR024072">
    <property type="entry name" value="DHFR-like_dom_sf"/>
</dbReference>
<keyword evidence="6 8" id="KW-0560">Oxidoreductase</keyword>
<gene>
    <name evidence="10" type="ORF">HPTL_0909</name>
</gene>
<dbReference type="PROSITE" id="PS51330">
    <property type="entry name" value="DHFR_2"/>
    <property type="match status" value="1"/>
</dbReference>
<dbReference type="Pfam" id="PF00186">
    <property type="entry name" value="DHFR_1"/>
    <property type="match status" value="1"/>
</dbReference>
<evidence type="ECO:0000256" key="8">
    <source>
        <dbReference type="PIRNR" id="PIRNR000194"/>
    </source>
</evidence>
<reference evidence="10 11" key="1">
    <citation type="submission" date="2018-04" db="EMBL/GenBank/DDBJ databases">
        <title>Complete genome sequence of Hydrogenophilus thermoluteolus TH-1.</title>
        <authorList>
            <person name="Arai H."/>
        </authorList>
    </citation>
    <scope>NUCLEOTIDE SEQUENCE [LARGE SCALE GENOMIC DNA]</scope>
    <source>
        <strain evidence="10 11">TH-1</strain>
    </source>
</reference>
<organism evidence="10 11">
    <name type="scientific">Hydrogenophilus thermoluteolus</name>
    <name type="common">Pseudomonas hydrogenothermophila</name>
    <dbReference type="NCBI Taxonomy" id="297"/>
    <lineage>
        <taxon>Bacteria</taxon>
        <taxon>Pseudomonadati</taxon>
        <taxon>Pseudomonadota</taxon>
        <taxon>Hydrogenophilia</taxon>
        <taxon>Hydrogenophilales</taxon>
        <taxon>Hydrogenophilaceae</taxon>
        <taxon>Hydrogenophilus</taxon>
    </lineage>
</organism>
<evidence type="ECO:0000256" key="1">
    <source>
        <dbReference type="ARBA" id="ARBA00004903"/>
    </source>
</evidence>
<proteinExistence type="inferred from homology"/>
<dbReference type="UniPathway" id="UPA00077">
    <property type="reaction ID" value="UER00158"/>
</dbReference>
<evidence type="ECO:0000256" key="6">
    <source>
        <dbReference type="ARBA" id="ARBA00023002"/>
    </source>
</evidence>
<dbReference type="PANTHER" id="PTHR48069">
    <property type="entry name" value="DIHYDROFOLATE REDUCTASE"/>
    <property type="match status" value="1"/>
</dbReference>
<dbReference type="InterPro" id="IPR012259">
    <property type="entry name" value="DHFR"/>
</dbReference>
<dbReference type="SUPFAM" id="SSF53597">
    <property type="entry name" value="Dihydrofolate reductase-like"/>
    <property type="match status" value="1"/>
</dbReference>
<feature type="domain" description="DHFR" evidence="9">
    <location>
        <begin position="3"/>
        <end position="176"/>
    </location>
</feature>
<dbReference type="GO" id="GO:0050661">
    <property type="term" value="F:NADP binding"/>
    <property type="evidence" value="ECO:0007669"/>
    <property type="project" value="InterPro"/>
</dbReference>
<accession>A0A2Z6DXK2</accession>
<evidence type="ECO:0000256" key="2">
    <source>
        <dbReference type="ARBA" id="ARBA00009539"/>
    </source>
</evidence>
<protein>
    <recommendedName>
        <fullName evidence="3 8">Dihydrofolate reductase</fullName>
        <ecNumber evidence="3 8">1.5.1.3</ecNumber>
    </recommendedName>
</protein>
<dbReference type="GO" id="GO:0005829">
    <property type="term" value="C:cytosol"/>
    <property type="evidence" value="ECO:0007669"/>
    <property type="project" value="TreeGrafter"/>
</dbReference>